<dbReference type="RefSeq" id="WP_210580714.1">
    <property type="nucleotide sequence ID" value="NZ_LK995522.1"/>
</dbReference>
<feature type="region of interest" description="Disordered" evidence="1">
    <location>
        <begin position="23"/>
        <end position="42"/>
    </location>
</feature>
<sequence length="129" mass="14035">MSRPARSLRSRLTDRVRSLRASREDLAAADEQDSASRRGTTLIRDLTPRRRACVSGVLRAVTYRPASAKPVLVGRLFDGTGSVDLIWIGRRAIAGIAPGTHLRAEGMVVAGHSRPSIYNPVYELLGQDA</sequence>
<dbReference type="AlphaFoldDB" id="A0A1L7RCU8"/>
<evidence type="ECO:0000313" key="2">
    <source>
        <dbReference type="EMBL" id="CED91741.1"/>
    </source>
</evidence>
<dbReference type="InterPro" id="IPR012340">
    <property type="entry name" value="NA-bd_OB-fold"/>
</dbReference>
<name>A0A1L7RCU8_9ACTO</name>
<gene>
    <name evidence="2" type="ORF">AAM4_1909</name>
</gene>
<protein>
    <recommendedName>
        <fullName evidence="3">Nucleotide-binding protein</fullName>
    </recommendedName>
</protein>
<dbReference type="Gene3D" id="2.40.50.140">
    <property type="entry name" value="Nucleic acid-binding proteins"/>
    <property type="match status" value="1"/>
</dbReference>
<dbReference type="EMBL" id="LK995522">
    <property type="protein sequence ID" value="CED91741.1"/>
    <property type="molecule type" value="Genomic_DNA"/>
</dbReference>
<dbReference type="CDD" id="cd04488">
    <property type="entry name" value="RecG_wedge_OBF"/>
    <property type="match status" value="1"/>
</dbReference>
<proteinExistence type="predicted"/>
<reference evidence="2" key="1">
    <citation type="submission" date="2014-07" db="EMBL/GenBank/DDBJ databases">
        <authorList>
            <person name="Zhang J.E."/>
            <person name="Yang H."/>
            <person name="Guo J."/>
            <person name="Deng Z."/>
            <person name="Luo H."/>
            <person name="Luo M."/>
            <person name="Zhao B."/>
        </authorList>
    </citation>
    <scope>NUCLEOTIDE SEQUENCE</scope>
    <source>
        <strain evidence="2">AM4</strain>
    </source>
</reference>
<organism evidence="2">
    <name type="scientific">Actinomyces succiniciruminis</name>
    <dbReference type="NCBI Taxonomy" id="1522002"/>
    <lineage>
        <taxon>Bacteria</taxon>
        <taxon>Bacillati</taxon>
        <taxon>Actinomycetota</taxon>
        <taxon>Actinomycetes</taxon>
        <taxon>Actinomycetales</taxon>
        <taxon>Actinomycetaceae</taxon>
        <taxon>Actinomyces</taxon>
    </lineage>
</organism>
<evidence type="ECO:0008006" key="3">
    <source>
        <dbReference type="Google" id="ProtNLM"/>
    </source>
</evidence>
<evidence type="ECO:0000256" key="1">
    <source>
        <dbReference type="SAM" id="MobiDB-lite"/>
    </source>
</evidence>
<accession>A0A1L7RCU8</accession>